<evidence type="ECO:0000259" key="7">
    <source>
        <dbReference type="Pfam" id="PF24961"/>
    </source>
</evidence>
<dbReference type="Gene3D" id="3.90.226.10">
    <property type="entry name" value="2-enoyl-CoA Hydratase, Chain A, domain 1"/>
    <property type="match status" value="1"/>
</dbReference>
<gene>
    <name evidence="9" type="ORF">BFG57_11705</name>
</gene>
<dbReference type="STRING" id="1305675.BFG57_11705"/>
<evidence type="ECO:0000256" key="1">
    <source>
        <dbReference type="ARBA" id="ARBA00004141"/>
    </source>
</evidence>
<name>A0A1E5LI43_9BACI</name>
<dbReference type="AlphaFoldDB" id="A0A1E5LI43"/>
<feature type="domain" description="NfeD1b N-terminal" evidence="8">
    <location>
        <begin position="28"/>
        <end position="214"/>
    </location>
</feature>
<dbReference type="SUPFAM" id="SSF52096">
    <property type="entry name" value="ClpP/crotonase"/>
    <property type="match status" value="1"/>
</dbReference>
<dbReference type="InterPro" id="IPR056739">
    <property type="entry name" value="NfeD_membrane"/>
</dbReference>
<dbReference type="EMBL" id="MJEH01000010">
    <property type="protein sequence ID" value="OEH93735.1"/>
    <property type="molecule type" value="Genomic_DNA"/>
</dbReference>
<evidence type="ECO:0000259" key="8">
    <source>
        <dbReference type="Pfam" id="PF25145"/>
    </source>
</evidence>
<feature type="domain" description="NfeD-like C-terminal" evidence="6">
    <location>
        <begin position="377"/>
        <end position="431"/>
    </location>
</feature>
<proteinExistence type="predicted"/>
<dbReference type="OrthoDB" id="9806253at2"/>
<dbReference type="InterPro" id="IPR052165">
    <property type="entry name" value="Membrane_assoc_protease"/>
</dbReference>
<keyword evidence="4 5" id="KW-0472">Membrane</keyword>
<comment type="caution">
    <text evidence="9">The sequence shown here is derived from an EMBL/GenBank/DDBJ whole genome shotgun (WGS) entry which is preliminary data.</text>
</comment>
<protein>
    <submittedName>
        <fullName evidence="9">Uncharacterized protein</fullName>
    </submittedName>
</protein>
<evidence type="ECO:0000313" key="10">
    <source>
        <dbReference type="Proteomes" id="UP000095209"/>
    </source>
</evidence>
<keyword evidence="3 5" id="KW-1133">Transmembrane helix</keyword>
<feature type="transmembrane region" description="Helical" evidence="5">
    <location>
        <begin position="253"/>
        <end position="270"/>
    </location>
</feature>
<dbReference type="InterPro" id="IPR012340">
    <property type="entry name" value="NA-bd_OB-fold"/>
</dbReference>
<evidence type="ECO:0000256" key="4">
    <source>
        <dbReference type="ARBA" id="ARBA00023136"/>
    </source>
</evidence>
<dbReference type="Pfam" id="PF01957">
    <property type="entry name" value="NfeD"/>
    <property type="match status" value="1"/>
</dbReference>
<keyword evidence="2 5" id="KW-0812">Transmembrane</keyword>
<feature type="domain" description="NfeD integral membrane" evidence="7">
    <location>
        <begin position="232"/>
        <end position="345"/>
    </location>
</feature>
<sequence length="436" mass="46341">MLPMLLVLGLCLSFILPFAVQGKSNEIVYFIPIEKEVEMGLAKFIDRSIEEAEAAGAAHIVFEMHTPGGSVQAATEIAKRLKNTSTPTTAYINKEAISAGAYLALNADYIVMVPGATMGAAAVIDQQGNAAGEKAESFWRAEMEGAAQSHGVDPIYAVAMADKSVDLPEYNAGEGKLLTLTSAQAKEVGYADEVVETRAELLDFLELSGATIEETEVSFAEHLARFITNPIVVPILLSIASLGLIMELYTPGFGLPGTMGLSALVLFFYGHMVAGLAGMETAILLIAGIVLIVLELFVPGGILGIAGVAAIVVSLILSGSSVGGMLMSILIAFIVTVIASIILFKYFGYENGIFRRIILFDSTSTDKGYVSNENRTDLLNKEGVTLTPLRPAGTVIIGDDRVDVVTEGSFIGINEKVKVIQTTGARIVVRRLEKEE</sequence>
<dbReference type="Pfam" id="PF24961">
    <property type="entry name" value="NfeD_membrane"/>
    <property type="match status" value="1"/>
</dbReference>
<feature type="transmembrane region" description="Helical" evidence="5">
    <location>
        <begin position="276"/>
        <end position="294"/>
    </location>
</feature>
<dbReference type="Pfam" id="PF25145">
    <property type="entry name" value="NfeD1b_N"/>
    <property type="match status" value="1"/>
</dbReference>
<evidence type="ECO:0000256" key="2">
    <source>
        <dbReference type="ARBA" id="ARBA00022692"/>
    </source>
</evidence>
<evidence type="ECO:0000256" key="3">
    <source>
        <dbReference type="ARBA" id="ARBA00022989"/>
    </source>
</evidence>
<evidence type="ECO:0000256" key="5">
    <source>
        <dbReference type="SAM" id="Phobius"/>
    </source>
</evidence>
<dbReference type="InterPro" id="IPR056738">
    <property type="entry name" value="NfeD1b_N"/>
</dbReference>
<dbReference type="CDD" id="cd07021">
    <property type="entry name" value="Clp_protease_NfeD_like"/>
    <property type="match status" value="1"/>
</dbReference>
<comment type="subcellular location">
    <subcellularLocation>
        <location evidence="1">Membrane</location>
        <topology evidence="1">Multi-pass membrane protein</topology>
    </subcellularLocation>
</comment>
<dbReference type="GO" id="GO:0005886">
    <property type="term" value="C:plasma membrane"/>
    <property type="evidence" value="ECO:0007669"/>
    <property type="project" value="TreeGrafter"/>
</dbReference>
<dbReference type="PANTHER" id="PTHR33507">
    <property type="entry name" value="INNER MEMBRANE PROTEIN YBBJ"/>
    <property type="match status" value="1"/>
</dbReference>
<dbReference type="InterPro" id="IPR029045">
    <property type="entry name" value="ClpP/crotonase-like_dom_sf"/>
</dbReference>
<feature type="transmembrane region" description="Helical" evidence="5">
    <location>
        <begin position="325"/>
        <end position="347"/>
    </location>
</feature>
<evidence type="ECO:0000259" key="6">
    <source>
        <dbReference type="Pfam" id="PF01957"/>
    </source>
</evidence>
<dbReference type="InterPro" id="IPR002810">
    <property type="entry name" value="NfeD-like_C"/>
</dbReference>
<organism evidence="9 10">
    <name type="scientific">Bacillus solimangrovi</name>
    <dbReference type="NCBI Taxonomy" id="1305675"/>
    <lineage>
        <taxon>Bacteria</taxon>
        <taxon>Bacillati</taxon>
        <taxon>Bacillota</taxon>
        <taxon>Bacilli</taxon>
        <taxon>Bacillales</taxon>
        <taxon>Bacillaceae</taxon>
        <taxon>Bacillus</taxon>
    </lineage>
</organism>
<evidence type="ECO:0000313" key="9">
    <source>
        <dbReference type="EMBL" id="OEH93735.1"/>
    </source>
</evidence>
<accession>A0A1E5LI43</accession>
<reference evidence="9 10" key="1">
    <citation type="submission" date="2016-08" db="EMBL/GenBank/DDBJ databases">
        <title>Genome of Bacillus solimangrovi GH2-4.</title>
        <authorList>
            <person name="Lim S."/>
            <person name="Kim B.-C."/>
        </authorList>
    </citation>
    <scope>NUCLEOTIDE SEQUENCE [LARGE SCALE GENOMIC DNA]</scope>
    <source>
        <strain evidence="9 10">GH2-4</strain>
    </source>
</reference>
<dbReference type="PANTHER" id="PTHR33507:SF3">
    <property type="entry name" value="INNER MEMBRANE PROTEIN YBBJ"/>
    <property type="match status" value="1"/>
</dbReference>
<dbReference type="Proteomes" id="UP000095209">
    <property type="component" value="Unassembled WGS sequence"/>
</dbReference>
<dbReference type="Gene3D" id="2.40.50.140">
    <property type="entry name" value="Nucleic acid-binding proteins"/>
    <property type="match status" value="1"/>
</dbReference>
<dbReference type="RefSeq" id="WP_069716311.1">
    <property type="nucleotide sequence ID" value="NZ_MJEH01000010.1"/>
</dbReference>
<keyword evidence="10" id="KW-1185">Reference proteome</keyword>